<organism evidence="2 3">
    <name type="scientific">Vulcaniibacterium thermophilum</name>
    <dbReference type="NCBI Taxonomy" id="1169913"/>
    <lineage>
        <taxon>Bacteria</taxon>
        <taxon>Pseudomonadati</taxon>
        <taxon>Pseudomonadota</taxon>
        <taxon>Gammaproteobacteria</taxon>
        <taxon>Lysobacterales</taxon>
        <taxon>Lysobacteraceae</taxon>
        <taxon>Vulcaniibacterium</taxon>
    </lineage>
</organism>
<dbReference type="Proteomes" id="UP000636453">
    <property type="component" value="Unassembled WGS sequence"/>
</dbReference>
<gene>
    <name evidence="2" type="ORF">GCM10007167_23360</name>
</gene>
<sequence>MSLPVTAFRAAASLAPTLALVLALLPPHAARAADGGELTFTFTTGADDLRGGNVSGTGNNVGIALVTRDGRTVRAFRNLNESRTWGGGSTQTVTRTFPGTLDQVAAVEVSVSDRMKADIFEQPDTWSLDRLRIVVRLAGAERTLLDATPRAALTAGAAPLRLALAAPLRDRCATDDGCDDGLFCNGVERCVVASAPGALRECRAGTPVACGGGQQCDEASNRCQAARVDRDGDGAASILSGGDDCDDEDPRRFPGNVEVCDANGFDEDCDFGTGGARDVDRDGHTDAMCFNWGPPRR</sequence>
<dbReference type="RefSeq" id="WP_146474682.1">
    <property type="nucleotide sequence ID" value="NZ_BNCF01000014.1"/>
</dbReference>
<reference evidence="2" key="1">
    <citation type="journal article" date="2014" name="Int. J. Syst. Evol. Microbiol.">
        <title>Complete genome sequence of Corynebacterium casei LMG S-19264T (=DSM 44701T), isolated from a smear-ripened cheese.</title>
        <authorList>
            <consortium name="US DOE Joint Genome Institute (JGI-PGF)"/>
            <person name="Walter F."/>
            <person name="Albersmeier A."/>
            <person name="Kalinowski J."/>
            <person name="Ruckert C."/>
        </authorList>
    </citation>
    <scope>NUCLEOTIDE SEQUENCE</scope>
    <source>
        <strain evidence="2">KCTC 32020</strain>
    </source>
</reference>
<proteinExistence type="predicted"/>
<feature type="signal peptide" evidence="1">
    <location>
        <begin position="1"/>
        <end position="32"/>
    </location>
</feature>
<feature type="chain" id="PRO_5037357459" evidence="1">
    <location>
        <begin position="33"/>
        <end position="297"/>
    </location>
</feature>
<keyword evidence="3" id="KW-1185">Reference proteome</keyword>
<dbReference type="EMBL" id="BNCF01000014">
    <property type="protein sequence ID" value="GHE40646.1"/>
    <property type="molecule type" value="Genomic_DNA"/>
</dbReference>
<evidence type="ECO:0000256" key="1">
    <source>
        <dbReference type="SAM" id="SignalP"/>
    </source>
</evidence>
<accession>A0A919DF77</accession>
<dbReference type="Pfam" id="PF11617">
    <property type="entry name" value="Cu-binding_MopE"/>
    <property type="match status" value="1"/>
</dbReference>
<evidence type="ECO:0000313" key="3">
    <source>
        <dbReference type="Proteomes" id="UP000636453"/>
    </source>
</evidence>
<comment type="caution">
    <text evidence="2">The sequence shown here is derived from an EMBL/GenBank/DDBJ whole genome shotgun (WGS) entry which is preliminary data.</text>
</comment>
<name>A0A919DF77_9GAMM</name>
<dbReference type="InterPro" id="IPR021655">
    <property type="entry name" value="Put_metal-bd"/>
</dbReference>
<keyword evidence="1" id="KW-0732">Signal</keyword>
<reference evidence="2" key="2">
    <citation type="submission" date="2020-09" db="EMBL/GenBank/DDBJ databases">
        <authorList>
            <person name="Sun Q."/>
            <person name="Kim S."/>
        </authorList>
    </citation>
    <scope>NUCLEOTIDE SEQUENCE</scope>
    <source>
        <strain evidence="2">KCTC 32020</strain>
    </source>
</reference>
<dbReference type="AlphaFoldDB" id="A0A919DF77"/>
<protein>
    <submittedName>
        <fullName evidence="2">Uncharacterized protein</fullName>
    </submittedName>
</protein>
<evidence type="ECO:0000313" key="2">
    <source>
        <dbReference type="EMBL" id="GHE40646.1"/>
    </source>
</evidence>
<dbReference type="OrthoDB" id="6193439at2"/>